<evidence type="ECO:0000256" key="1">
    <source>
        <dbReference type="ARBA" id="ARBA00001946"/>
    </source>
</evidence>
<evidence type="ECO:0000256" key="6">
    <source>
        <dbReference type="ARBA" id="ARBA00022605"/>
    </source>
</evidence>
<evidence type="ECO:0000256" key="5">
    <source>
        <dbReference type="ARBA" id="ARBA00015196"/>
    </source>
</evidence>
<evidence type="ECO:0000256" key="4">
    <source>
        <dbReference type="ARBA" id="ARBA00012640"/>
    </source>
</evidence>
<dbReference type="EMBL" id="OU892284">
    <property type="protein sequence ID" value="CAH1134233.1"/>
    <property type="molecule type" value="Genomic_DNA"/>
</dbReference>
<dbReference type="OrthoDB" id="27226at2759"/>
<dbReference type="FunFam" id="3.40.50.1000:FF:000077">
    <property type="entry name" value="Phosphoserine phosphatase, chloroplastic"/>
    <property type="match status" value="1"/>
</dbReference>
<evidence type="ECO:0000256" key="10">
    <source>
        <dbReference type="ARBA" id="ARBA00023299"/>
    </source>
</evidence>
<reference evidence="13" key="1">
    <citation type="submission" date="2022-01" db="EMBL/GenBank/DDBJ databases">
        <authorList>
            <person name="King R."/>
        </authorList>
    </citation>
    <scope>NUCLEOTIDE SEQUENCE</scope>
</reference>
<protein>
    <recommendedName>
        <fullName evidence="5">Phosphoserine phosphatase</fullName>
        <ecNumber evidence="4">3.1.3.3</ecNumber>
    </recommendedName>
    <alternativeName>
        <fullName evidence="11">O-phosphoserine phosphohydrolase</fullName>
    </alternativeName>
</protein>
<dbReference type="NCBIfam" id="TIGR00338">
    <property type="entry name" value="serB"/>
    <property type="match status" value="1"/>
</dbReference>
<dbReference type="GO" id="GO:0006564">
    <property type="term" value="P:L-serine biosynthetic process"/>
    <property type="evidence" value="ECO:0007669"/>
    <property type="project" value="UniProtKB-KW"/>
</dbReference>
<keyword evidence="10" id="KW-0718">Serine biosynthesis</keyword>
<evidence type="ECO:0000256" key="11">
    <source>
        <dbReference type="ARBA" id="ARBA00031693"/>
    </source>
</evidence>
<dbReference type="PANTHER" id="PTHR43344:SF2">
    <property type="entry name" value="PHOSPHOSERINE PHOSPHATASE"/>
    <property type="match status" value="1"/>
</dbReference>
<organism evidence="13 14">
    <name type="scientific">Ceutorhynchus assimilis</name>
    <name type="common">cabbage seed weevil</name>
    <dbReference type="NCBI Taxonomy" id="467358"/>
    <lineage>
        <taxon>Eukaryota</taxon>
        <taxon>Metazoa</taxon>
        <taxon>Ecdysozoa</taxon>
        <taxon>Arthropoda</taxon>
        <taxon>Hexapoda</taxon>
        <taxon>Insecta</taxon>
        <taxon>Pterygota</taxon>
        <taxon>Neoptera</taxon>
        <taxon>Endopterygota</taxon>
        <taxon>Coleoptera</taxon>
        <taxon>Polyphaga</taxon>
        <taxon>Cucujiformia</taxon>
        <taxon>Curculionidae</taxon>
        <taxon>Ceutorhynchinae</taxon>
        <taxon>Ceutorhynchus</taxon>
    </lineage>
</organism>
<comment type="cofactor">
    <cofactor evidence="1">
        <name>Mg(2+)</name>
        <dbReference type="ChEBI" id="CHEBI:18420"/>
    </cofactor>
</comment>
<dbReference type="SUPFAM" id="SSF56784">
    <property type="entry name" value="HAD-like"/>
    <property type="match status" value="1"/>
</dbReference>
<dbReference type="AlphaFoldDB" id="A0A9P0DFZ6"/>
<dbReference type="Pfam" id="PF00702">
    <property type="entry name" value="Hydrolase"/>
    <property type="match status" value="1"/>
</dbReference>
<keyword evidence="9" id="KW-0460">Magnesium</keyword>
<dbReference type="Gene3D" id="1.10.150.210">
    <property type="entry name" value="Phosphoserine phosphatase, domain 2"/>
    <property type="match status" value="1"/>
</dbReference>
<proteinExistence type="inferred from homology"/>
<dbReference type="InterPro" id="IPR023214">
    <property type="entry name" value="HAD_sf"/>
</dbReference>
<dbReference type="CDD" id="cd04309">
    <property type="entry name" value="HAD_PSP_eu"/>
    <property type="match status" value="1"/>
</dbReference>
<feature type="active site" description="Proton donor" evidence="12">
    <location>
        <position position="31"/>
    </location>
</feature>
<dbReference type="InterPro" id="IPR036412">
    <property type="entry name" value="HAD-like_sf"/>
</dbReference>
<gene>
    <name evidence="13" type="ORF">CEUTPL_LOCUS12645</name>
</gene>
<feature type="active site" description="Nucleophile" evidence="12">
    <location>
        <position position="29"/>
    </location>
</feature>
<dbReference type="InterPro" id="IPR050582">
    <property type="entry name" value="HAD-like_SerB"/>
</dbReference>
<evidence type="ECO:0000256" key="12">
    <source>
        <dbReference type="PIRSR" id="PIRSR604469-1"/>
    </source>
</evidence>
<evidence type="ECO:0000256" key="3">
    <source>
        <dbReference type="ARBA" id="ARBA00009184"/>
    </source>
</evidence>
<dbReference type="PANTHER" id="PTHR43344">
    <property type="entry name" value="PHOSPHOSERINE PHOSPHATASE"/>
    <property type="match status" value="1"/>
</dbReference>
<comment type="similarity">
    <text evidence="3">Belongs to the HAD-like hydrolase superfamily. SerB family.</text>
</comment>
<evidence type="ECO:0000256" key="9">
    <source>
        <dbReference type="ARBA" id="ARBA00022842"/>
    </source>
</evidence>
<dbReference type="InterPro" id="IPR004469">
    <property type="entry name" value="PSP"/>
</dbReference>
<keyword evidence="8" id="KW-0378">Hydrolase</keyword>
<evidence type="ECO:0000256" key="8">
    <source>
        <dbReference type="ARBA" id="ARBA00022801"/>
    </source>
</evidence>
<dbReference type="GO" id="GO:0036424">
    <property type="term" value="F:L-phosphoserine phosphatase activity"/>
    <property type="evidence" value="ECO:0007669"/>
    <property type="project" value="InterPro"/>
</dbReference>
<accession>A0A9P0DFZ6</accession>
<evidence type="ECO:0000256" key="2">
    <source>
        <dbReference type="ARBA" id="ARBA00005135"/>
    </source>
</evidence>
<evidence type="ECO:0000256" key="7">
    <source>
        <dbReference type="ARBA" id="ARBA00022723"/>
    </source>
</evidence>
<keyword evidence="14" id="KW-1185">Reference proteome</keyword>
<dbReference type="Gene3D" id="3.40.50.1000">
    <property type="entry name" value="HAD superfamily/HAD-like"/>
    <property type="match status" value="1"/>
</dbReference>
<keyword evidence="7" id="KW-0479">Metal-binding</keyword>
<keyword evidence="6" id="KW-0028">Amino-acid biosynthesis</keyword>
<dbReference type="EC" id="3.1.3.3" evidence="4"/>
<dbReference type="GO" id="GO:0000287">
    <property type="term" value="F:magnesium ion binding"/>
    <property type="evidence" value="ECO:0007669"/>
    <property type="project" value="TreeGrafter"/>
</dbReference>
<evidence type="ECO:0000313" key="13">
    <source>
        <dbReference type="EMBL" id="CAH1134233.1"/>
    </source>
</evidence>
<evidence type="ECO:0000313" key="14">
    <source>
        <dbReference type="Proteomes" id="UP001152799"/>
    </source>
</evidence>
<dbReference type="Proteomes" id="UP001152799">
    <property type="component" value="Chromosome 8"/>
</dbReference>
<name>A0A9P0DFZ6_9CUCU</name>
<sequence>MSLNKRVKLSIMLEDVLAVLKRVDAVCFDVDSTVIREEGIDELAKFCGKGTEVANLTSQAMSGTMTFQDSLQLRLNIIQPSLAQVKDFIRTSPPTLTPGIKNLVDLLHSRNIPVYLISGGFRAIIAPIADQLKIPQDHIYANRLKFYFNGEYAGFDANQPTSKSGGKGVVINHLKEKYAYKNLILIGDGATDLEASPPADAFIGYGGNIIRPAVKAKAKWFVTDFNEITDVIVNRHTI</sequence>
<dbReference type="GO" id="GO:0005737">
    <property type="term" value="C:cytoplasm"/>
    <property type="evidence" value="ECO:0007669"/>
    <property type="project" value="TreeGrafter"/>
</dbReference>
<dbReference type="NCBIfam" id="TIGR01488">
    <property type="entry name" value="HAD-SF-IB"/>
    <property type="match status" value="1"/>
</dbReference>
<comment type="pathway">
    <text evidence="2">Amino-acid biosynthesis; L-serine biosynthesis; L-serine from 3-phospho-D-glycerate: step 3/3.</text>
</comment>